<proteinExistence type="predicted"/>
<sequence>MIQRPSQKENSIMDVSEKLRLSPKGGGVQYSIVVPLIICDNNITDYTLQSTCIELQSNKIILLLLN</sequence>
<dbReference type="EMBL" id="CP033455">
    <property type="protein sequence ID" value="QGR03715.1"/>
    <property type="molecule type" value="Genomic_DNA"/>
</dbReference>
<protein>
    <submittedName>
        <fullName evidence="1">Uncharacterized protein</fullName>
    </submittedName>
</protein>
<dbReference type="AlphaFoldDB" id="A0AAE6UIS1"/>
<evidence type="ECO:0000313" key="1">
    <source>
        <dbReference type="EMBL" id="QGR03715.1"/>
    </source>
</evidence>
<dbReference type="RefSeq" id="WP_158406901.1">
    <property type="nucleotide sequence ID" value="NZ_CP033455.1"/>
</dbReference>
<gene>
    <name evidence="1" type="ORF">EDL80_04070</name>
</gene>
<accession>A0AAE6UIS1</accession>
<dbReference type="Proteomes" id="UP000422822">
    <property type="component" value="Chromosome"/>
</dbReference>
<organism evidence="1 2">
    <name type="scientific">Ehrlichia ruminantium</name>
    <name type="common">heartwater rickettsia</name>
    <name type="synonym">Cowdria ruminantium</name>
    <dbReference type="NCBI Taxonomy" id="779"/>
    <lineage>
        <taxon>Bacteria</taxon>
        <taxon>Pseudomonadati</taxon>
        <taxon>Pseudomonadota</taxon>
        <taxon>Alphaproteobacteria</taxon>
        <taxon>Rickettsiales</taxon>
        <taxon>Anaplasmataceae</taxon>
        <taxon>Ehrlichia</taxon>
    </lineage>
</organism>
<evidence type="ECO:0000313" key="2">
    <source>
        <dbReference type="Proteomes" id="UP000422822"/>
    </source>
</evidence>
<reference evidence="1 2" key="1">
    <citation type="submission" date="2018-10" db="EMBL/GenBank/DDBJ databases">
        <title>Propagation and draft genome sequences of three atypical Erhlichia ruminantium isolates.</title>
        <authorList>
            <person name="Liebenberg J."/>
            <person name="Steyn H."/>
            <person name="Josemans A."/>
            <person name="Zweygarth E."/>
        </authorList>
    </citation>
    <scope>NUCLEOTIDE SEQUENCE [LARGE SCALE GENOMIC DNA]</scope>
    <source>
        <strain evidence="1 2">Omatjenne</strain>
    </source>
</reference>
<keyword evidence="2" id="KW-1185">Reference proteome</keyword>
<name>A0AAE6UIS1_EHRRU</name>